<protein>
    <submittedName>
        <fullName evidence="3 5">Uncharacterized protein</fullName>
    </submittedName>
</protein>
<sequence>MCQTFSLNTPTTIQRRHIGFGVILIFFSIALIIAEAKRPSFTYVGYWVGTTSVLPSILAIACGIKTDKRILICASVSDIIASVTCVSGAILSLVFFSVQVYAVGWLSVILTTFLLYHAFMIFGELSVCCKITIFEMSDVGSEDNDRRRRDRDFPAPPVGFIMPDEVPKPPNYDQLSIRGDPPSYSQIYSQPPRASPTSPPPPPSVAAGQRKKERSSSAIRIPISDRNDQKHPSNNTSHPRSNLSGETRSASMNALEGV</sequence>
<reference evidence="5" key="1">
    <citation type="submission" date="2017-02" db="UniProtKB">
        <authorList>
            <consortium name="WormBaseParasite"/>
        </authorList>
    </citation>
    <scope>IDENTIFICATION</scope>
</reference>
<feature type="compositionally biased region" description="Polar residues" evidence="1">
    <location>
        <begin position="232"/>
        <end position="252"/>
    </location>
</feature>
<keyword evidence="2" id="KW-1133">Transmembrane helix</keyword>
<evidence type="ECO:0000313" key="3">
    <source>
        <dbReference type="EMBL" id="VDO03447.1"/>
    </source>
</evidence>
<feature type="transmembrane region" description="Helical" evidence="2">
    <location>
        <begin position="46"/>
        <end position="64"/>
    </location>
</feature>
<dbReference type="WBParaSite" id="HNAJ_0000759101-mRNA-1">
    <property type="protein sequence ID" value="HNAJ_0000759101-mRNA-1"/>
    <property type="gene ID" value="HNAJ_0000759101"/>
</dbReference>
<keyword evidence="4" id="KW-1185">Reference proteome</keyword>
<dbReference type="EMBL" id="UZAE01012083">
    <property type="protein sequence ID" value="VDO03447.1"/>
    <property type="molecule type" value="Genomic_DNA"/>
</dbReference>
<feature type="transmembrane region" description="Helical" evidence="2">
    <location>
        <begin position="102"/>
        <end position="122"/>
    </location>
</feature>
<feature type="compositionally biased region" description="Basic and acidic residues" evidence="1">
    <location>
        <begin position="143"/>
        <end position="153"/>
    </location>
</feature>
<dbReference type="AlphaFoldDB" id="A0A0R3TKA4"/>
<feature type="region of interest" description="Disordered" evidence="1">
    <location>
        <begin position="140"/>
        <end position="258"/>
    </location>
</feature>
<evidence type="ECO:0000256" key="1">
    <source>
        <dbReference type="SAM" id="MobiDB-lite"/>
    </source>
</evidence>
<evidence type="ECO:0000313" key="4">
    <source>
        <dbReference type="Proteomes" id="UP000278807"/>
    </source>
</evidence>
<feature type="transmembrane region" description="Helical" evidence="2">
    <location>
        <begin position="17"/>
        <end position="34"/>
    </location>
</feature>
<feature type="transmembrane region" description="Helical" evidence="2">
    <location>
        <begin position="71"/>
        <end position="96"/>
    </location>
</feature>
<keyword evidence="2" id="KW-0472">Membrane</keyword>
<dbReference type="Proteomes" id="UP000278807">
    <property type="component" value="Unassembled WGS sequence"/>
</dbReference>
<dbReference type="OrthoDB" id="6257341at2759"/>
<reference evidence="3 4" key="2">
    <citation type="submission" date="2018-11" db="EMBL/GenBank/DDBJ databases">
        <authorList>
            <consortium name="Pathogen Informatics"/>
        </authorList>
    </citation>
    <scope>NUCLEOTIDE SEQUENCE [LARGE SCALE GENOMIC DNA]</scope>
</reference>
<keyword evidence="2" id="KW-0812">Transmembrane</keyword>
<gene>
    <name evidence="3" type="ORF">HNAJ_LOCUS7587</name>
</gene>
<accession>A0A0R3TKA4</accession>
<proteinExistence type="predicted"/>
<feature type="compositionally biased region" description="Pro residues" evidence="1">
    <location>
        <begin position="193"/>
        <end position="204"/>
    </location>
</feature>
<evidence type="ECO:0000313" key="5">
    <source>
        <dbReference type="WBParaSite" id="HNAJ_0000759101-mRNA-1"/>
    </source>
</evidence>
<name>A0A0R3TKA4_RODNA</name>
<feature type="compositionally biased region" description="Low complexity" evidence="1">
    <location>
        <begin position="181"/>
        <end position="192"/>
    </location>
</feature>
<organism evidence="5">
    <name type="scientific">Rodentolepis nana</name>
    <name type="common">Dwarf tapeworm</name>
    <name type="synonym">Hymenolepis nana</name>
    <dbReference type="NCBI Taxonomy" id="102285"/>
    <lineage>
        <taxon>Eukaryota</taxon>
        <taxon>Metazoa</taxon>
        <taxon>Spiralia</taxon>
        <taxon>Lophotrochozoa</taxon>
        <taxon>Platyhelminthes</taxon>
        <taxon>Cestoda</taxon>
        <taxon>Eucestoda</taxon>
        <taxon>Cyclophyllidea</taxon>
        <taxon>Hymenolepididae</taxon>
        <taxon>Rodentolepis</taxon>
    </lineage>
</organism>
<evidence type="ECO:0000256" key="2">
    <source>
        <dbReference type="SAM" id="Phobius"/>
    </source>
</evidence>